<dbReference type="Proteomes" id="UP000779900">
    <property type="component" value="Unassembled WGS sequence"/>
</dbReference>
<dbReference type="Gene3D" id="2.60.40.4070">
    <property type="match status" value="1"/>
</dbReference>
<organism evidence="2 3">
    <name type="scientific">candidate division WOR-3 bacterium</name>
    <dbReference type="NCBI Taxonomy" id="2052148"/>
    <lineage>
        <taxon>Bacteria</taxon>
        <taxon>Bacteria division WOR-3</taxon>
    </lineage>
</organism>
<evidence type="ECO:0000313" key="2">
    <source>
        <dbReference type="EMBL" id="MBM3330499.1"/>
    </source>
</evidence>
<dbReference type="InterPro" id="IPR026444">
    <property type="entry name" value="Secre_tail"/>
</dbReference>
<dbReference type="AlphaFoldDB" id="A0A937XDY3"/>
<feature type="domain" description="FlgD/Vpr Ig-like" evidence="1">
    <location>
        <begin position="133"/>
        <end position="183"/>
    </location>
</feature>
<reference evidence="2" key="1">
    <citation type="submission" date="2019-03" db="EMBL/GenBank/DDBJ databases">
        <title>Lake Tanganyika Metagenome-Assembled Genomes (MAGs).</title>
        <authorList>
            <person name="Tran P."/>
        </authorList>
    </citation>
    <scope>NUCLEOTIDE SEQUENCE</scope>
    <source>
        <strain evidence="2">K_DeepCast_150m_m2_040</strain>
    </source>
</reference>
<accession>A0A937XDY3</accession>
<evidence type="ECO:0000313" key="3">
    <source>
        <dbReference type="Proteomes" id="UP000779900"/>
    </source>
</evidence>
<evidence type="ECO:0000259" key="1">
    <source>
        <dbReference type="Pfam" id="PF13860"/>
    </source>
</evidence>
<sequence>MIELDSIPYWSNQTAFEKYEIILYDTTLAAEDGNCEFLLQYQTAVRTSSSCVGMQDPTKTIGITCLNDNAYTRGASPWVPGHAVKFTTDAPHMAVGEPASAAALPQRLALLANAPNPFRRATLLRYAVPREMSLSLSVYDRTGRKVTSLFSGLARPGIHTAAWDGRDEAGRRTAQGVYFWRLESEAATLTRKTIKLD</sequence>
<name>A0A937XDY3_UNCW3</name>
<proteinExistence type="predicted"/>
<comment type="caution">
    <text evidence="2">The sequence shown here is derived from an EMBL/GenBank/DDBJ whole genome shotgun (WGS) entry which is preliminary data.</text>
</comment>
<protein>
    <submittedName>
        <fullName evidence="2">T9SS type A sorting domain-containing protein</fullName>
    </submittedName>
</protein>
<dbReference type="Pfam" id="PF13860">
    <property type="entry name" value="FlgD_ig"/>
    <property type="match status" value="1"/>
</dbReference>
<gene>
    <name evidence="2" type="ORF">FJY68_01450</name>
</gene>
<dbReference type="EMBL" id="VGIR01000004">
    <property type="protein sequence ID" value="MBM3330499.1"/>
    <property type="molecule type" value="Genomic_DNA"/>
</dbReference>
<dbReference type="NCBIfam" id="TIGR04183">
    <property type="entry name" value="Por_Secre_tail"/>
    <property type="match status" value="1"/>
</dbReference>
<dbReference type="InterPro" id="IPR025965">
    <property type="entry name" value="FlgD/Vpr_Ig-like"/>
</dbReference>